<comment type="caution">
    <text evidence="3">The sequence shown here is derived from an EMBL/GenBank/DDBJ whole genome shotgun (WGS) entry which is preliminary data.</text>
</comment>
<feature type="coiled-coil region" evidence="1">
    <location>
        <begin position="130"/>
        <end position="171"/>
    </location>
</feature>
<keyword evidence="1" id="KW-0175">Coiled coil</keyword>
<evidence type="ECO:0000313" key="4">
    <source>
        <dbReference type="Proteomes" id="UP001224775"/>
    </source>
</evidence>
<protein>
    <submittedName>
        <fullName evidence="3">Uncharacterized protein</fullName>
    </submittedName>
</protein>
<organism evidence="3 4">
    <name type="scientific">Skeletonema marinoi</name>
    <dbReference type="NCBI Taxonomy" id="267567"/>
    <lineage>
        <taxon>Eukaryota</taxon>
        <taxon>Sar</taxon>
        <taxon>Stramenopiles</taxon>
        <taxon>Ochrophyta</taxon>
        <taxon>Bacillariophyta</taxon>
        <taxon>Coscinodiscophyceae</taxon>
        <taxon>Thalassiosirophycidae</taxon>
        <taxon>Thalassiosirales</taxon>
        <taxon>Skeletonemataceae</taxon>
        <taxon>Skeletonema</taxon>
        <taxon>Skeletonema marinoi-dohrnii complex</taxon>
    </lineage>
</organism>
<evidence type="ECO:0000256" key="1">
    <source>
        <dbReference type="SAM" id="Coils"/>
    </source>
</evidence>
<name>A0AAD9DFP1_9STRA</name>
<gene>
    <name evidence="3" type="ORF">QTG54_005012</name>
</gene>
<dbReference type="AlphaFoldDB" id="A0AAD9DFP1"/>
<accession>A0AAD9DFP1</accession>
<feature type="compositionally biased region" description="Basic residues" evidence="2">
    <location>
        <begin position="1"/>
        <end position="13"/>
    </location>
</feature>
<dbReference type="EMBL" id="JATAAI010000007">
    <property type="protein sequence ID" value="KAK1744479.1"/>
    <property type="molecule type" value="Genomic_DNA"/>
</dbReference>
<feature type="region of interest" description="Disordered" evidence="2">
    <location>
        <begin position="1"/>
        <end position="60"/>
    </location>
</feature>
<evidence type="ECO:0000313" key="3">
    <source>
        <dbReference type="EMBL" id="KAK1744479.1"/>
    </source>
</evidence>
<reference evidence="3" key="1">
    <citation type="submission" date="2023-06" db="EMBL/GenBank/DDBJ databases">
        <title>Survivors Of The Sea: Transcriptome response of Skeletonema marinoi to long-term dormancy.</title>
        <authorList>
            <person name="Pinder M.I.M."/>
            <person name="Kourtchenko O."/>
            <person name="Robertson E.K."/>
            <person name="Larsson T."/>
            <person name="Maumus F."/>
            <person name="Osuna-Cruz C.M."/>
            <person name="Vancaester E."/>
            <person name="Stenow R."/>
            <person name="Vandepoele K."/>
            <person name="Ploug H."/>
            <person name="Bruchert V."/>
            <person name="Godhe A."/>
            <person name="Topel M."/>
        </authorList>
    </citation>
    <scope>NUCLEOTIDE SEQUENCE</scope>
    <source>
        <strain evidence="3">R05AC</strain>
    </source>
</reference>
<evidence type="ECO:0000256" key="2">
    <source>
        <dbReference type="SAM" id="MobiDB-lite"/>
    </source>
</evidence>
<sequence>MAIKFNSRRKASKSVKQDVSAQYSQRLSGKQGVSNVSTNNRKAEPVSLYKEQRAETNSDEARDVHPMARLFDDASSVISGAMSEAASMANDVKMIIAADVDDVSALGEERSVAPQPEPDKIKVYGGPNDLARLIKDLGQQEKKMEKLGQEYINAEKDVRNTRKRIKALSEKLNLDSAINENEQEDDEGSLGESSIVETLSAAGGEFVRFSSRIEDAATKAIFPRSK</sequence>
<dbReference type="Proteomes" id="UP001224775">
    <property type="component" value="Unassembled WGS sequence"/>
</dbReference>
<keyword evidence="4" id="KW-1185">Reference proteome</keyword>
<feature type="compositionally biased region" description="Polar residues" evidence="2">
    <location>
        <begin position="17"/>
        <end position="40"/>
    </location>
</feature>
<feature type="compositionally biased region" description="Basic and acidic residues" evidence="2">
    <location>
        <begin position="50"/>
        <end position="60"/>
    </location>
</feature>
<proteinExistence type="predicted"/>